<comment type="catalytic activity">
    <reaction evidence="6">
        <text>pseudouridine(1915) in 23S rRNA + S-adenosyl-L-methionine = N(3)-methylpseudouridine(1915) in 23S rRNA + S-adenosyl-L-homocysteine + H(+)</text>
        <dbReference type="Rhea" id="RHEA:42752"/>
        <dbReference type="Rhea" id="RHEA-COMP:10221"/>
        <dbReference type="Rhea" id="RHEA-COMP:10222"/>
        <dbReference type="ChEBI" id="CHEBI:15378"/>
        <dbReference type="ChEBI" id="CHEBI:57856"/>
        <dbReference type="ChEBI" id="CHEBI:59789"/>
        <dbReference type="ChEBI" id="CHEBI:65314"/>
        <dbReference type="ChEBI" id="CHEBI:74486"/>
        <dbReference type="EC" id="2.1.1.177"/>
    </reaction>
</comment>
<reference evidence="8" key="1">
    <citation type="submission" date="2016-03" db="EMBL/GenBank/DDBJ databases">
        <authorList>
            <person name="Ma C."/>
            <person name="Zhou S."/>
            <person name="Yang G."/>
        </authorList>
    </citation>
    <scope>NUCLEOTIDE SEQUENCE [LARGE SCALE GENOMIC DNA]</scope>
    <source>
        <strain evidence="8">SgZ-1</strain>
    </source>
</reference>
<evidence type="ECO:0000313" key="8">
    <source>
        <dbReference type="Proteomes" id="UP000036902"/>
    </source>
</evidence>
<comment type="similarity">
    <text evidence="5 6">Belongs to the RNA methyltransferase RlmH family.</text>
</comment>
<evidence type="ECO:0000256" key="6">
    <source>
        <dbReference type="HAMAP-Rule" id="MF_00658"/>
    </source>
</evidence>
<feature type="binding site" evidence="6">
    <location>
        <position position="104"/>
    </location>
    <ligand>
        <name>S-adenosyl-L-methionine</name>
        <dbReference type="ChEBI" id="CHEBI:59789"/>
    </ligand>
</feature>
<name>A0A127K782_9RHOO</name>
<evidence type="ECO:0000256" key="2">
    <source>
        <dbReference type="ARBA" id="ARBA00022603"/>
    </source>
</evidence>
<dbReference type="EMBL" id="CP014646">
    <property type="protein sequence ID" value="AMO37826.1"/>
    <property type="molecule type" value="Genomic_DNA"/>
</dbReference>
<dbReference type="GO" id="GO:0005737">
    <property type="term" value="C:cytoplasm"/>
    <property type="evidence" value="ECO:0007669"/>
    <property type="project" value="UniProtKB-SubCell"/>
</dbReference>
<dbReference type="NCBIfam" id="NF000986">
    <property type="entry name" value="PRK00103.1-4"/>
    <property type="match status" value="1"/>
</dbReference>
<sequence>MKLFVVAVGHRMPAWVEAGFDEFARRMPRELPLQLVEVKAEPRTSGKTVDAMMAAEAARIEAALPPRCRRVILDERGADLSTVALSRRLEAWQGEGQDVALIVGGPDGLSPGFKATAHEAIRLSSLTLPHALVRPLLAEALYRAWTVLRNHPYHRE</sequence>
<comment type="subunit">
    <text evidence="6">Homodimer.</text>
</comment>
<dbReference type="InterPro" id="IPR029028">
    <property type="entry name" value="Alpha/beta_knot_MTases"/>
</dbReference>
<dbReference type="RefSeq" id="WP_048706786.1">
    <property type="nucleotide sequence ID" value="NZ_CP014646.1"/>
</dbReference>
<keyword evidence="8" id="KW-1185">Reference proteome</keyword>
<feature type="binding site" evidence="6">
    <location>
        <begin position="123"/>
        <end position="128"/>
    </location>
    <ligand>
        <name>S-adenosyl-L-methionine</name>
        <dbReference type="ChEBI" id="CHEBI:59789"/>
    </ligand>
</feature>
<keyword evidence="3 6" id="KW-0808">Transferase</keyword>
<proteinExistence type="inferred from homology"/>
<dbReference type="Pfam" id="PF02590">
    <property type="entry name" value="SPOUT_MTase"/>
    <property type="match status" value="1"/>
</dbReference>
<dbReference type="InterPro" id="IPR003742">
    <property type="entry name" value="RlmH-like"/>
</dbReference>
<dbReference type="Gene3D" id="3.40.1280.10">
    <property type="match status" value="1"/>
</dbReference>
<comment type="function">
    <text evidence="6">Specifically methylates the pseudouridine at position 1915 (m3Psi1915) in 23S rRNA.</text>
</comment>
<dbReference type="InterPro" id="IPR029026">
    <property type="entry name" value="tRNA_m1G_MTases_N"/>
</dbReference>
<keyword evidence="2 6" id="KW-0489">Methyltransferase</keyword>
<evidence type="ECO:0000256" key="5">
    <source>
        <dbReference type="ARBA" id="ARBA00038303"/>
    </source>
</evidence>
<dbReference type="Proteomes" id="UP000036902">
    <property type="component" value="Chromosome"/>
</dbReference>
<dbReference type="PANTHER" id="PTHR33603:SF1">
    <property type="entry name" value="RIBOSOMAL RNA LARGE SUBUNIT METHYLTRANSFERASE H"/>
    <property type="match status" value="1"/>
</dbReference>
<dbReference type="EC" id="2.1.1.177" evidence="6"/>
<dbReference type="SUPFAM" id="SSF75217">
    <property type="entry name" value="alpha/beta knot"/>
    <property type="match status" value="1"/>
</dbReference>
<evidence type="ECO:0000256" key="1">
    <source>
        <dbReference type="ARBA" id="ARBA00022552"/>
    </source>
</evidence>
<dbReference type="GO" id="GO:0070038">
    <property type="term" value="F:rRNA (pseudouridine-N3-)-methyltransferase activity"/>
    <property type="evidence" value="ECO:0007669"/>
    <property type="project" value="UniProtKB-UniRule"/>
</dbReference>
<dbReference type="PIRSF" id="PIRSF004505">
    <property type="entry name" value="MT_bac"/>
    <property type="match status" value="1"/>
</dbReference>
<dbReference type="HAMAP" id="MF_00658">
    <property type="entry name" value="23SrRNA_methyltr_H"/>
    <property type="match status" value="1"/>
</dbReference>
<protein>
    <recommendedName>
        <fullName evidence="6">Ribosomal RNA large subunit methyltransferase H</fullName>
        <ecNumber evidence="6">2.1.1.177</ecNumber>
    </recommendedName>
    <alternativeName>
        <fullName evidence="6">23S rRNA (pseudouridine1915-N3)-methyltransferase</fullName>
    </alternativeName>
    <alternativeName>
        <fullName evidence="6">23S rRNA m3Psi1915 methyltransferase</fullName>
    </alternativeName>
    <alternativeName>
        <fullName evidence="6">rRNA (pseudouridine-N3-)-methyltransferase RlmH</fullName>
    </alternativeName>
</protein>
<accession>A0A127K782</accession>
<feature type="binding site" evidence="6">
    <location>
        <position position="73"/>
    </location>
    <ligand>
        <name>S-adenosyl-L-methionine</name>
        <dbReference type="ChEBI" id="CHEBI:59789"/>
    </ligand>
</feature>
<evidence type="ECO:0000256" key="4">
    <source>
        <dbReference type="ARBA" id="ARBA00022691"/>
    </source>
</evidence>
<organism evidence="7 8">
    <name type="scientific">Thauera humireducens</name>
    <dbReference type="NCBI Taxonomy" id="1134435"/>
    <lineage>
        <taxon>Bacteria</taxon>
        <taxon>Pseudomonadati</taxon>
        <taxon>Pseudomonadota</taxon>
        <taxon>Betaproteobacteria</taxon>
        <taxon>Rhodocyclales</taxon>
        <taxon>Zoogloeaceae</taxon>
        <taxon>Thauera</taxon>
    </lineage>
</organism>
<dbReference type="STRING" id="1134435.AC731_013285"/>
<gene>
    <name evidence="6" type="primary">rlmH</name>
    <name evidence="7" type="ORF">AC731_013285</name>
</gene>
<dbReference type="PANTHER" id="PTHR33603">
    <property type="entry name" value="METHYLTRANSFERASE"/>
    <property type="match status" value="1"/>
</dbReference>
<comment type="subcellular location">
    <subcellularLocation>
        <location evidence="6">Cytoplasm</location>
    </subcellularLocation>
</comment>
<dbReference type="KEGG" id="thu:AC731_013285"/>
<dbReference type="AlphaFoldDB" id="A0A127K782"/>
<evidence type="ECO:0000313" key="7">
    <source>
        <dbReference type="EMBL" id="AMO37826.1"/>
    </source>
</evidence>
<keyword evidence="1 6" id="KW-0698">rRNA processing</keyword>
<keyword evidence="6" id="KW-0963">Cytoplasm</keyword>
<keyword evidence="4 6" id="KW-0949">S-adenosyl-L-methionine</keyword>
<evidence type="ECO:0000256" key="3">
    <source>
        <dbReference type="ARBA" id="ARBA00022679"/>
    </source>
</evidence>
<dbReference type="CDD" id="cd18081">
    <property type="entry name" value="RlmH-like"/>
    <property type="match status" value="1"/>
</dbReference>